<dbReference type="EMBL" id="CAMTCP010000033">
    <property type="protein sequence ID" value="CAI3541692.1"/>
    <property type="molecule type" value="Genomic_DNA"/>
</dbReference>
<name>A0AA86JLL1_9CLOT</name>
<dbReference type="Proteomes" id="UP000789738">
    <property type="component" value="Unassembled WGS sequence"/>
</dbReference>
<evidence type="ECO:0000313" key="1">
    <source>
        <dbReference type="EMBL" id="CAG9703647.1"/>
    </source>
</evidence>
<proteinExistence type="predicted"/>
<dbReference type="EMBL" id="CAKJVE010000004">
    <property type="protein sequence ID" value="CAG9703647.1"/>
    <property type="molecule type" value="Genomic_DNA"/>
</dbReference>
<dbReference type="RefSeq" id="WP_279230593.1">
    <property type="nucleotide sequence ID" value="NZ_CAMRXC010000273.1"/>
</dbReference>
<dbReference type="Proteomes" id="UP001189143">
    <property type="component" value="Unassembled WGS sequence"/>
</dbReference>
<protein>
    <submittedName>
        <fullName evidence="1">Uncharacterized protein</fullName>
    </submittedName>
</protein>
<comment type="caution">
    <text evidence="1">The sequence shown here is derived from an EMBL/GenBank/DDBJ whole genome shotgun (WGS) entry which is preliminary data.</text>
</comment>
<evidence type="ECO:0000313" key="2">
    <source>
        <dbReference type="EMBL" id="CAI3541692.1"/>
    </source>
</evidence>
<sequence>MNKNKQLQGKRKLGAVIFMMEFIIEKYHEALKKNKLIVYFA</sequence>
<organism evidence="1 3">
    <name type="scientific">Clostridium neonatale</name>
    <dbReference type="NCBI Taxonomy" id="137838"/>
    <lineage>
        <taxon>Bacteria</taxon>
        <taxon>Bacillati</taxon>
        <taxon>Bacillota</taxon>
        <taxon>Clostridia</taxon>
        <taxon>Eubacteriales</taxon>
        <taxon>Clostridiaceae</taxon>
        <taxon>Clostridium</taxon>
    </lineage>
</organism>
<gene>
    <name evidence="2" type="ORF">CNEO2_120029</name>
    <name evidence="1" type="ORF">CNEO_40749</name>
</gene>
<evidence type="ECO:0000313" key="3">
    <source>
        <dbReference type="Proteomes" id="UP000789738"/>
    </source>
</evidence>
<dbReference type="AlphaFoldDB" id="A0AA86JLL1"/>
<reference evidence="1" key="1">
    <citation type="submission" date="2021-10" db="EMBL/GenBank/DDBJ databases">
        <authorList>
            <person name="Mesa V."/>
        </authorList>
    </citation>
    <scope>NUCLEOTIDE SEQUENCE</scope>
    <source>
        <strain evidence="1">CC3_PB</strain>
    </source>
</reference>
<accession>A0AA86JLL1</accession>
<reference evidence="2" key="2">
    <citation type="submission" date="2022-10" db="EMBL/GenBank/DDBJ databases">
        <authorList>
            <person name="Aires J."/>
            <person name="Mesa V."/>
        </authorList>
    </citation>
    <scope>NUCLEOTIDE SEQUENCE</scope>
    <source>
        <strain evidence="2">Clostridium neonatale JD116</strain>
    </source>
</reference>